<protein>
    <submittedName>
        <fullName evidence="4">Vitellogenin domain-containing protein</fullName>
    </submittedName>
</protein>
<reference evidence="4" key="1">
    <citation type="submission" date="2016-06" db="UniProtKB">
        <authorList>
            <consortium name="WormBaseParasite"/>
        </authorList>
    </citation>
    <scope>IDENTIFICATION</scope>
</reference>
<keyword evidence="3" id="KW-1185">Reference proteome</keyword>
<reference evidence="2 3" key="2">
    <citation type="submission" date="2018-08" db="EMBL/GenBank/DDBJ databases">
        <authorList>
            <person name="Laetsch R D."/>
            <person name="Stevens L."/>
            <person name="Kumar S."/>
            <person name="Blaxter L. M."/>
        </authorList>
    </citation>
    <scope>NUCLEOTIDE SEQUENCE [LARGE SCALE GENOMIC DNA]</scope>
</reference>
<organism evidence="4">
    <name type="scientific">Onchocerca ochengi</name>
    <name type="common">Filarial nematode worm</name>
    <dbReference type="NCBI Taxonomy" id="42157"/>
    <lineage>
        <taxon>Eukaryota</taxon>
        <taxon>Metazoa</taxon>
        <taxon>Ecdysozoa</taxon>
        <taxon>Nematoda</taxon>
        <taxon>Chromadorea</taxon>
        <taxon>Rhabditida</taxon>
        <taxon>Spirurina</taxon>
        <taxon>Spiruromorpha</taxon>
        <taxon>Filarioidea</taxon>
        <taxon>Onchocercidae</taxon>
        <taxon>Onchocerca</taxon>
    </lineage>
</organism>
<sequence>MWRGKSLLLFLRLTTLNVIVGQAPPGTRVSTMVTKYMTPVITAKANLTYESHASNIEELKFVIPKETVKGRFKHPNVTFAIQITRKSCKAIKLCFGNKTNLFRHLDLLSKVKLGEASYNKKLSKQVYALVERSAYEVDACDGMTAIEWEFPKVWSWSNTSQAKGYMHYSTLYKAGVPSSYRSKMSGLSNVETVILQNDLQSRPKKLGLEVRHGPTLFDKPVEKTTPAFTTFYETFDLWSNSKELYFVLAQDANKCGARFSIPRQKRCEYLVHTTWFHCWYLRWVTTVGTEATTVGGGVSQVTGASQIGDTTMGATSNVGGENYSVISAQEIRSDKTETMKIYVMSKWV</sequence>
<proteinExistence type="predicted"/>
<dbReference type="EMBL" id="UYRW01000154">
    <property type="protein sequence ID" value="VDK63816.1"/>
    <property type="molecule type" value="Genomic_DNA"/>
</dbReference>
<dbReference type="Proteomes" id="UP000271087">
    <property type="component" value="Unassembled WGS sequence"/>
</dbReference>
<accession>A0A182E001</accession>
<keyword evidence="1" id="KW-0732">Signal</keyword>
<feature type="signal peptide" evidence="1">
    <location>
        <begin position="1"/>
        <end position="21"/>
    </location>
</feature>
<feature type="chain" id="PRO_5043137160" evidence="1">
    <location>
        <begin position="22"/>
        <end position="348"/>
    </location>
</feature>
<gene>
    <name evidence="2" type="ORF">NOO_LOCUS1271</name>
</gene>
<name>A0A182E001_ONCOC</name>
<dbReference type="OrthoDB" id="5830988at2759"/>
<evidence type="ECO:0000256" key="1">
    <source>
        <dbReference type="SAM" id="SignalP"/>
    </source>
</evidence>
<dbReference type="AlphaFoldDB" id="A0A182E001"/>
<dbReference type="WBParaSite" id="nOo.2.0.1.t01271-RA">
    <property type="protein sequence ID" value="nOo.2.0.1.t01271-RA"/>
    <property type="gene ID" value="nOo.2.0.1.g01271"/>
</dbReference>
<evidence type="ECO:0000313" key="2">
    <source>
        <dbReference type="EMBL" id="VDK63816.1"/>
    </source>
</evidence>
<evidence type="ECO:0000313" key="4">
    <source>
        <dbReference type="WBParaSite" id="nOo.2.0.1.t01271-RA"/>
    </source>
</evidence>
<evidence type="ECO:0000313" key="3">
    <source>
        <dbReference type="Proteomes" id="UP000271087"/>
    </source>
</evidence>